<evidence type="ECO:0000256" key="1">
    <source>
        <dbReference type="ARBA" id="ARBA00022730"/>
    </source>
</evidence>
<dbReference type="NCBIfam" id="TIGR00029">
    <property type="entry name" value="S20"/>
    <property type="match status" value="1"/>
</dbReference>
<dbReference type="GO" id="GO:0006412">
    <property type="term" value="P:translation"/>
    <property type="evidence" value="ECO:0007669"/>
    <property type="project" value="UniProtKB-UniRule"/>
</dbReference>
<keyword evidence="2 6" id="KW-0694">RNA-binding</keyword>
<dbReference type="Pfam" id="PF01649">
    <property type="entry name" value="Ribosomal_S20p"/>
    <property type="match status" value="1"/>
</dbReference>
<dbReference type="EMBL" id="MFJL01000004">
    <property type="protein sequence ID" value="OGG17015.1"/>
    <property type="molecule type" value="Genomic_DNA"/>
</dbReference>
<dbReference type="AlphaFoldDB" id="A0A1F5ZXE2"/>
<keyword evidence="1 6" id="KW-0699">rRNA-binding</keyword>
<dbReference type="InterPro" id="IPR036510">
    <property type="entry name" value="Ribosomal_bS20_sf"/>
</dbReference>
<organism evidence="7 8">
    <name type="scientific">Candidatus Gottesmanbacteria bacterium RIFCSPHIGHO2_02_FULL_39_11</name>
    <dbReference type="NCBI Taxonomy" id="1798382"/>
    <lineage>
        <taxon>Bacteria</taxon>
        <taxon>Candidatus Gottesmaniibacteriota</taxon>
    </lineage>
</organism>
<keyword evidence="3 6" id="KW-0689">Ribosomal protein</keyword>
<dbReference type="SUPFAM" id="SSF46992">
    <property type="entry name" value="Ribosomal protein S20"/>
    <property type="match status" value="1"/>
</dbReference>
<evidence type="ECO:0000256" key="3">
    <source>
        <dbReference type="ARBA" id="ARBA00022980"/>
    </source>
</evidence>
<dbReference type="GO" id="GO:0019843">
    <property type="term" value="F:rRNA binding"/>
    <property type="evidence" value="ECO:0007669"/>
    <property type="project" value="UniProtKB-UniRule"/>
</dbReference>
<comment type="similarity">
    <text evidence="6">Belongs to the bacterial ribosomal protein bS20 family.</text>
</comment>
<dbReference type="GO" id="GO:0005840">
    <property type="term" value="C:ribosome"/>
    <property type="evidence" value="ECO:0007669"/>
    <property type="project" value="UniProtKB-KW"/>
</dbReference>
<dbReference type="GO" id="GO:1990904">
    <property type="term" value="C:ribonucleoprotein complex"/>
    <property type="evidence" value="ECO:0007669"/>
    <property type="project" value="UniProtKB-KW"/>
</dbReference>
<dbReference type="STRING" id="1798382.A3D77_03760"/>
<evidence type="ECO:0000256" key="5">
    <source>
        <dbReference type="ARBA" id="ARBA00035136"/>
    </source>
</evidence>
<comment type="function">
    <text evidence="6">Binds directly to 16S ribosomal RNA.</text>
</comment>
<dbReference type="HAMAP" id="MF_00500">
    <property type="entry name" value="Ribosomal_bS20"/>
    <property type="match status" value="1"/>
</dbReference>
<dbReference type="GO" id="GO:0003735">
    <property type="term" value="F:structural constituent of ribosome"/>
    <property type="evidence" value="ECO:0007669"/>
    <property type="project" value="InterPro"/>
</dbReference>
<evidence type="ECO:0000256" key="2">
    <source>
        <dbReference type="ARBA" id="ARBA00022884"/>
    </source>
</evidence>
<evidence type="ECO:0000313" key="8">
    <source>
        <dbReference type="Proteomes" id="UP000176923"/>
    </source>
</evidence>
<name>A0A1F5ZXE2_9BACT</name>
<accession>A0A1F5ZXE2</accession>
<sequence>MPIIKSAKKKLRQDVKRTAVNLLVRNTVKQKVKNYRKTPTVQSLKEVFKAVDTAAKKNVFHANKASRLKSRLSKLLVTK</sequence>
<dbReference type="Gene3D" id="1.20.58.110">
    <property type="entry name" value="Ribosomal protein S20"/>
    <property type="match status" value="1"/>
</dbReference>
<evidence type="ECO:0000256" key="6">
    <source>
        <dbReference type="HAMAP-Rule" id="MF_00500"/>
    </source>
</evidence>
<dbReference type="InterPro" id="IPR002583">
    <property type="entry name" value="Ribosomal_bS20"/>
</dbReference>
<keyword evidence="4 6" id="KW-0687">Ribonucleoprotein</keyword>
<evidence type="ECO:0000256" key="4">
    <source>
        <dbReference type="ARBA" id="ARBA00023274"/>
    </source>
</evidence>
<comment type="caution">
    <text evidence="7">The sequence shown here is derived from an EMBL/GenBank/DDBJ whole genome shotgun (WGS) entry which is preliminary data.</text>
</comment>
<protein>
    <recommendedName>
        <fullName evidence="5 6">Small ribosomal subunit protein bS20</fullName>
    </recommendedName>
</protein>
<gene>
    <name evidence="6" type="primary">rpsT</name>
    <name evidence="7" type="ORF">A3D77_03760</name>
</gene>
<dbReference type="Proteomes" id="UP000176923">
    <property type="component" value="Unassembled WGS sequence"/>
</dbReference>
<proteinExistence type="inferred from homology"/>
<evidence type="ECO:0000313" key="7">
    <source>
        <dbReference type="EMBL" id="OGG17015.1"/>
    </source>
</evidence>
<reference evidence="7 8" key="1">
    <citation type="journal article" date="2016" name="Nat. Commun.">
        <title>Thousands of microbial genomes shed light on interconnected biogeochemical processes in an aquifer system.</title>
        <authorList>
            <person name="Anantharaman K."/>
            <person name="Brown C.T."/>
            <person name="Hug L.A."/>
            <person name="Sharon I."/>
            <person name="Castelle C.J."/>
            <person name="Probst A.J."/>
            <person name="Thomas B.C."/>
            <person name="Singh A."/>
            <person name="Wilkins M.J."/>
            <person name="Karaoz U."/>
            <person name="Brodie E.L."/>
            <person name="Williams K.H."/>
            <person name="Hubbard S.S."/>
            <person name="Banfield J.F."/>
        </authorList>
    </citation>
    <scope>NUCLEOTIDE SEQUENCE [LARGE SCALE GENOMIC DNA]</scope>
</reference>